<dbReference type="GO" id="GO:0006631">
    <property type="term" value="P:fatty acid metabolic process"/>
    <property type="evidence" value="ECO:0007669"/>
    <property type="project" value="TreeGrafter"/>
</dbReference>
<accession>A0A8D8V7M6</accession>
<dbReference type="GO" id="GO:0031956">
    <property type="term" value="F:medium-chain fatty acid-CoA ligase activity"/>
    <property type="evidence" value="ECO:0007669"/>
    <property type="project" value="UniProtKB-EC"/>
</dbReference>
<evidence type="ECO:0000256" key="6">
    <source>
        <dbReference type="ARBA" id="ARBA00047319"/>
    </source>
</evidence>
<dbReference type="Gene3D" id="3.40.50.12780">
    <property type="entry name" value="N-terminal domain of ligase-like"/>
    <property type="match status" value="1"/>
</dbReference>
<evidence type="ECO:0000256" key="4">
    <source>
        <dbReference type="ARBA" id="ARBA00039009"/>
    </source>
</evidence>
<protein>
    <recommendedName>
        <fullName evidence="5">Medium-chain acyl-CoA ligase ACSF2, mitochondrial</fullName>
        <ecNumber evidence="4">6.2.1.2</ecNumber>
    </recommendedName>
</protein>
<evidence type="ECO:0000256" key="3">
    <source>
        <dbReference type="ARBA" id="ARBA00037247"/>
    </source>
</evidence>
<dbReference type="PANTHER" id="PTHR43201">
    <property type="entry name" value="ACYL-COA SYNTHETASE"/>
    <property type="match status" value="1"/>
</dbReference>
<evidence type="ECO:0000256" key="2">
    <source>
        <dbReference type="ARBA" id="ARBA00022598"/>
    </source>
</evidence>
<dbReference type="Pfam" id="PF13193">
    <property type="entry name" value="AMP-binding_C"/>
    <property type="match status" value="1"/>
</dbReference>
<evidence type="ECO:0000259" key="8">
    <source>
        <dbReference type="Pfam" id="PF00501"/>
    </source>
</evidence>
<dbReference type="PROSITE" id="PS00455">
    <property type="entry name" value="AMP_BINDING"/>
    <property type="match status" value="1"/>
</dbReference>
<dbReference type="Pfam" id="PF00501">
    <property type="entry name" value="AMP-binding"/>
    <property type="match status" value="1"/>
</dbReference>
<dbReference type="InterPro" id="IPR045851">
    <property type="entry name" value="AMP-bd_C_sf"/>
</dbReference>
<sequence>MATICESKIALIVFRRQNRSIVACSSVFHRKSSHLSYYHQTSKEPLTYQTISQMVSAAVTKYGNREALVDCTQGVRLTFEEANKRAENFALGLLELGFKPNDRIGIWGPNSVQWYIASLAASKAGLIIVDINPGYQSSELLYCIQAVKLKGIIMDETFKTQHYLNILNQAVPDLTNSGPNTPVKSATLPYFTHVIVNSSQKHDGVYRFQDIEHEYSNKKHHSSLLDIDKQCQADDGCLIQFTSGTTGSPKAALLSHFNVVNNGLLAAKRQNLFEKVHKICIQVPFFHIYGHIIGILGCFTSGTSLVLPSPSFNADASIAAFEKERCTGVYGTPTMYVDVLAKAAGMSEEERQSKFKSLEFTVSGGASISPDMIRHIKTTLGLERSMQVYGMTETSPVTFLHPAENELSANKAHTVGKVLEHTEVKVVDSENRMVPLGQQGELLVRGYCNMLRYWGNEEKTKEMISEDGWLRTGDQFVLTEDGFGQVVGRLKDLIIRGGENIYPGEVEDFLTNHPDILEAYVYGVRDERMGEEIGASIRLQDNCSLSEADLREYCKGKISHFKVPRYIEFVQDFPKTTSGKIRKFILKENMEKRLVDV</sequence>
<comment type="function">
    <text evidence="3">Acyl-CoA synthases catalyze the initial reaction in fatty acid metabolism, by forming a thioester with CoA. Has some preference toward medium-chain substrates. Plays a role in adipocyte differentiation.</text>
</comment>
<dbReference type="InterPro" id="IPR000873">
    <property type="entry name" value="AMP-dep_synth/lig_dom"/>
</dbReference>
<dbReference type="Gene3D" id="3.30.300.30">
    <property type="match status" value="1"/>
</dbReference>
<evidence type="ECO:0000256" key="5">
    <source>
        <dbReference type="ARBA" id="ARBA00039638"/>
    </source>
</evidence>
<dbReference type="PANTHER" id="PTHR43201:SF5">
    <property type="entry name" value="MEDIUM-CHAIN ACYL-COA LIGASE ACSF2, MITOCHONDRIAL"/>
    <property type="match status" value="1"/>
</dbReference>
<comment type="catalytic activity">
    <reaction evidence="7">
        <text>a medium-chain fatty acid + ATP + CoA = a medium-chain fatty acyl-CoA + AMP + diphosphate</text>
        <dbReference type="Rhea" id="RHEA:48340"/>
        <dbReference type="ChEBI" id="CHEBI:30616"/>
        <dbReference type="ChEBI" id="CHEBI:33019"/>
        <dbReference type="ChEBI" id="CHEBI:57287"/>
        <dbReference type="ChEBI" id="CHEBI:59558"/>
        <dbReference type="ChEBI" id="CHEBI:90546"/>
        <dbReference type="ChEBI" id="CHEBI:456215"/>
        <dbReference type="EC" id="6.2.1.2"/>
    </reaction>
</comment>
<dbReference type="InterPro" id="IPR025110">
    <property type="entry name" value="AMP-bd_C"/>
</dbReference>
<proteinExistence type="inferred from homology"/>
<keyword evidence="2" id="KW-0436">Ligase</keyword>
<dbReference type="InterPro" id="IPR020845">
    <property type="entry name" value="AMP-binding_CS"/>
</dbReference>
<dbReference type="EMBL" id="HBUF01360618">
    <property type="protein sequence ID" value="CAG6720505.1"/>
    <property type="molecule type" value="Transcribed_RNA"/>
</dbReference>
<evidence type="ECO:0000256" key="7">
    <source>
        <dbReference type="ARBA" id="ARBA00048277"/>
    </source>
</evidence>
<dbReference type="FunFam" id="3.30.300.30:FF:000008">
    <property type="entry name" value="2,3-dihydroxybenzoate-AMP ligase"/>
    <property type="match status" value="1"/>
</dbReference>
<feature type="domain" description="AMP-dependent synthetase/ligase" evidence="8">
    <location>
        <begin position="57"/>
        <end position="454"/>
    </location>
</feature>
<dbReference type="EC" id="6.2.1.2" evidence="4"/>
<name>A0A8D8V7M6_9HEMI</name>
<dbReference type="InterPro" id="IPR042099">
    <property type="entry name" value="ANL_N_sf"/>
</dbReference>
<reference evidence="10" key="1">
    <citation type="submission" date="2021-05" db="EMBL/GenBank/DDBJ databases">
        <authorList>
            <person name="Alioto T."/>
            <person name="Alioto T."/>
            <person name="Gomez Garrido J."/>
        </authorList>
    </citation>
    <scope>NUCLEOTIDE SEQUENCE</scope>
</reference>
<comment type="similarity">
    <text evidence="1">Belongs to the ATP-dependent AMP-binding enzyme family.</text>
</comment>
<evidence type="ECO:0000313" key="10">
    <source>
        <dbReference type="EMBL" id="CAG6720505.1"/>
    </source>
</evidence>
<feature type="domain" description="AMP-binding enzyme C-terminal" evidence="9">
    <location>
        <begin position="505"/>
        <end position="580"/>
    </location>
</feature>
<dbReference type="AlphaFoldDB" id="A0A8D8V7M6"/>
<evidence type="ECO:0000259" key="9">
    <source>
        <dbReference type="Pfam" id="PF13193"/>
    </source>
</evidence>
<dbReference type="SUPFAM" id="SSF56801">
    <property type="entry name" value="Acetyl-CoA synthetase-like"/>
    <property type="match status" value="1"/>
</dbReference>
<organism evidence="10">
    <name type="scientific">Cacopsylla melanoneura</name>
    <dbReference type="NCBI Taxonomy" id="428564"/>
    <lineage>
        <taxon>Eukaryota</taxon>
        <taxon>Metazoa</taxon>
        <taxon>Ecdysozoa</taxon>
        <taxon>Arthropoda</taxon>
        <taxon>Hexapoda</taxon>
        <taxon>Insecta</taxon>
        <taxon>Pterygota</taxon>
        <taxon>Neoptera</taxon>
        <taxon>Paraneoptera</taxon>
        <taxon>Hemiptera</taxon>
        <taxon>Sternorrhyncha</taxon>
        <taxon>Psylloidea</taxon>
        <taxon>Psyllidae</taxon>
        <taxon>Psyllinae</taxon>
        <taxon>Cacopsylla</taxon>
    </lineage>
</organism>
<comment type="catalytic activity">
    <reaction evidence="6">
        <text>octanoate + ATP + CoA = octanoyl-CoA + AMP + diphosphate</text>
        <dbReference type="Rhea" id="RHEA:33631"/>
        <dbReference type="ChEBI" id="CHEBI:25646"/>
        <dbReference type="ChEBI" id="CHEBI:30616"/>
        <dbReference type="ChEBI" id="CHEBI:33019"/>
        <dbReference type="ChEBI" id="CHEBI:57287"/>
        <dbReference type="ChEBI" id="CHEBI:57386"/>
        <dbReference type="ChEBI" id="CHEBI:456215"/>
    </reaction>
</comment>
<evidence type="ECO:0000256" key="1">
    <source>
        <dbReference type="ARBA" id="ARBA00006432"/>
    </source>
</evidence>